<organism evidence="8 9">
    <name type="scientific">Maricaulis maris</name>
    <dbReference type="NCBI Taxonomy" id="74318"/>
    <lineage>
        <taxon>Bacteria</taxon>
        <taxon>Pseudomonadati</taxon>
        <taxon>Pseudomonadota</taxon>
        <taxon>Alphaproteobacteria</taxon>
        <taxon>Maricaulales</taxon>
        <taxon>Maricaulaceae</taxon>
        <taxon>Maricaulis</taxon>
    </lineage>
</organism>
<dbReference type="InterPro" id="IPR001865">
    <property type="entry name" value="Ribosomal_uS2"/>
</dbReference>
<reference evidence="8 9" key="1">
    <citation type="submission" date="2018-10" db="EMBL/GenBank/DDBJ databases">
        <title>Genomic Encyclopedia of Type Strains, Phase IV (KMG-IV): sequencing the most valuable type-strain genomes for metagenomic binning, comparative biology and taxonomic classification.</title>
        <authorList>
            <person name="Goeker M."/>
        </authorList>
    </citation>
    <scope>NUCLEOTIDE SEQUENCE [LARGE SCALE GENOMIC DNA]</scope>
    <source>
        <strain evidence="8 9">DSM 4734</strain>
    </source>
</reference>
<keyword evidence="2 5" id="KW-0689">Ribosomal protein</keyword>
<dbReference type="Pfam" id="PF00318">
    <property type="entry name" value="Ribosomal_S2"/>
    <property type="match status" value="1"/>
</dbReference>
<sequence>MALPDFSMRQLLEAGCHFGHQTHRWNPKMKDFIFGERSNIHIIDLSQTVPLLHQALVKVRETAAKGGRVLFVGTKRQASEPLALAAGRCAQYYMNQRWLGGTLTNWRTISNSIARLRELESMFEGEGGLAGLTKKEQLMLTREREKLDRSLGGIKDMGGTPDLMFVIDTNKEGIAIQEAKKLGIPVIAVVDTNCDPDLIDFPIPGNDDASRAISLYCDLIADAVLDGMSDSQMAMGMDLGEAEAPVETLIEAEAAPVDEAPAQEAPAKEAAAEEAPAADAAPEADAAATDTSSESDKTEA</sequence>
<dbReference type="InterPro" id="IPR018130">
    <property type="entry name" value="Ribosomal_uS2_CS"/>
</dbReference>
<dbReference type="Gene3D" id="3.40.50.10490">
    <property type="entry name" value="Glucose-6-phosphate isomerase like protein, domain 1"/>
    <property type="match status" value="1"/>
</dbReference>
<comment type="caution">
    <text evidence="8">The sequence shown here is derived from an EMBL/GenBank/DDBJ whole genome shotgun (WGS) entry which is preliminary data.</text>
</comment>
<dbReference type="SUPFAM" id="SSF52313">
    <property type="entry name" value="Ribosomal protein S2"/>
    <property type="match status" value="1"/>
</dbReference>
<evidence type="ECO:0000256" key="5">
    <source>
        <dbReference type="HAMAP-Rule" id="MF_00291"/>
    </source>
</evidence>
<dbReference type="RefSeq" id="WP_075189928.1">
    <property type="nucleotide sequence ID" value="NZ_RBIM01000002.1"/>
</dbReference>
<evidence type="ECO:0000256" key="4">
    <source>
        <dbReference type="ARBA" id="ARBA00035256"/>
    </source>
</evidence>
<dbReference type="HAMAP" id="MF_00291_B">
    <property type="entry name" value="Ribosomal_uS2_B"/>
    <property type="match status" value="1"/>
</dbReference>
<dbReference type="PANTHER" id="PTHR12534">
    <property type="entry name" value="30S RIBOSOMAL PROTEIN S2 PROKARYOTIC AND ORGANELLAR"/>
    <property type="match status" value="1"/>
</dbReference>
<accession>A0A495DLD6</accession>
<dbReference type="GO" id="GO:0022627">
    <property type="term" value="C:cytosolic small ribosomal subunit"/>
    <property type="evidence" value="ECO:0007669"/>
    <property type="project" value="TreeGrafter"/>
</dbReference>
<dbReference type="PROSITE" id="PS00963">
    <property type="entry name" value="RIBOSOMAL_S2_2"/>
    <property type="match status" value="1"/>
</dbReference>
<evidence type="ECO:0000256" key="3">
    <source>
        <dbReference type="ARBA" id="ARBA00023274"/>
    </source>
</evidence>
<gene>
    <name evidence="5" type="primary">rpsB</name>
    <name evidence="8" type="ORF">C7435_0677</name>
</gene>
<feature type="compositionally biased region" description="Low complexity" evidence="7">
    <location>
        <begin position="251"/>
        <end position="265"/>
    </location>
</feature>
<dbReference type="CDD" id="cd01425">
    <property type="entry name" value="RPS2"/>
    <property type="match status" value="1"/>
</dbReference>
<evidence type="ECO:0000256" key="1">
    <source>
        <dbReference type="ARBA" id="ARBA00006242"/>
    </source>
</evidence>
<feature type="region of interest" description="Disordered" evidence="7">
    <location>
        <begin position="251"/>
        <end position="300"/>
    </location>
</feature>
<protein>
    <recommendedName>
        <fullName evidence="4 5">Small ribosomal subunit protein uS2</fullName>
    </recommendedName>
</protein>
<dbReference type="NCBIfam" id="TIGR01011">
    <property type="entry name" value="rpsB_bact"/>
    <property type="match status" value="1"/>
</dbReference>
<dbReference type="GO" id="GO:0003735">
    <property type="term" value="F:structural constituent of ribosome"/>
    <property type="evidence" value="ECO:0007669"/>
    <property type="project" value="InterPro"/>
</dbReference>
<evidence type="ECO:0000256" key="7">
    <source>
        <dbReference type="SAM" id="MobiDB-lite"/>
    </source>
</evidence>
<proteinExistence type="inferred from homology"/>
<evidence type="ECO:0000313" key="9">
    <source>
        <dbReference type="Proteomes" id="UP000273675"/>
    </source>
</evidence>
<evidence type="ECO:0000256" key="2">
    <source>
        <dbReference type="ARBA" id="ARBA00022980"/>
    </source>
</evidence>
<comment type="similarity">
    <text evidence="1 5 6">Belongs to the universal ribosomal protein uS2 family.</text>
</comment>
<dbReference type="GO" id="GO:0006412">
    <property type="term" value="P:translation"/>
    <property type="evidence" value="ECO:0007669"/>
    <property type="project" value="UniProtKB-UniRule"/>
</dbReference>
<dbReference type="FunFam" id="1.10.287.610:FF:000001">
    <property type="entry name" value="30S ribosomal protein S2"/>
    <property type="match status" value="1"/>
</dbReference>
<evidence type="ECO:0000313" key="8">
    <source>
        <dbReference type="EMBL" id="RKR02738.1"/>
    </source>
</evidence>
<feature type="compositionally biased region" description="Low complexity" evidence="7">
    <location>
        <begin position="272"/>
        <end position="292"/>
    </location>
</feature>
<dbReference type="PANTHER" id="PTHR12534:SF0">
    <property type="entry name" value="SMALL RIBOSOMAL SUBUNIT PROTEIN US2M"/>
    <property type="match status" value="1"/>
</dbReference>
<dbReference type="PRINTS" id="PR00395">
    <property type="entry name" value="RIBOSOMALS2"/>
</dbReference>
<dbReference type="AlphaFoldDB" id="A0A495DLD6"/>
<dbReference type="OrthoDB" id="9808036at2"/>
<dbReference type="InterPro" id="IPR023591">
    <property type="entry name" value="Ribosomal_uS2_flav_dom_sf"/>
</dbReference>
<dbReference type="InterPro" id="IPR005706">
    <property type="entry name" value="Ribosomal_uS2_bac/mit/plastid"/>
</dbReference>
<evidence type="ECO:0000256" key="6">
    <source>
        <dbReference type="RuleBase" id="RU003631"/>
    </source>
</evidence>
<name>A0A495DLD6_9PROT</name>
<keyword evidence="3 5" id="KW-0687">Ribonucleoprotein</keyword>
<dbReference type="Proteomes" id="UP000273675">
    <property type="component" value="Unassembled WGS sequence"/>
</dbReference>
<dbReference type="EMBL" id="RBIM01000002">
    <property type="protein sequence ID" value="RKR02738.1"/>
    <property type="molecule type" value="Genomic_DNA"/>
</dbReference>
<dbReference type="Gene3D" id="1.10.287.610">
    <property type="entry name" value="Helix hairpin bin"/>
    <property type="match status" value="1"/>
</dbReference>